<feature type="chain" id="PRO_5026003123" evidence="1">
    <location>
        <begin position="19"/>
        <end position="59"/>
    </location>
</feature>
<evidence type="ECO:0000256" key="1">
    <source>
        <dbReference type="SAM" id="SignalP"/>
    </source>
</evidence>
<feature type="signal peptide" evidence="1">
    <location>
        <begin position="1"/>
        <end position="18"/>
    </location>
</feature>
<dbReference type="EMBL" id="QXFY01001704">
    <property type="protein sequence ID" value="KAE9311389.1"/>
    <property type="molecule type" value="Genomic_DNA"/>
</dbReference>
<accession>A0A6G0R0E3</accession>
<reference evidence="2 3" key="1">
    <citation type="submission" date="2018-09" db="EMBL/GenBank/DDBJ databases">
        <title>Genomic investigation of the strawberry pathogen Phytophthora fragariae indicates pathogenicity is determined by transcriptional variation in three key races.</title>
        <authorList>
            <person name="Adams T.M."/>
            <person name="Armitage A.D."/>
            <person name="Sobczyk M.K."/>
            <person name="Bates H.J."/>
            <person name="Dunwell J.M."/>
            <person name="Nellist C.F."/>
            <person name="Harrison R.J."/>
        </authorList>
    </citation>
    <scope>NUCLEOTIDE SEQUENCE [LARGE SCALE GENOMIC DNA]</scope>
    <source>
        <strain evidence="2 3">NOV-77</strain>
    </source>
</reference>
<organism evidence="2 3">
    <name type="scientific">Phytophthora fragariae</name>
    <dbReference type="NCBI Taxonomy" id="53985"/>
    <lineage>
        <taxon>Eukaryota</taxon>
        <taxon>Sar</taxon>
        <taxon>Stramenopiles</taxon>
        <taxon>Oomycota</taxon>
        <taxon>Peronosporomycetes</taxon>
        <taxon>Peronosporales</taxon>
        <taxon>Peronosporaceae</taxon>
        <taxon>Phytophthora</taxon>
    </lineage>
</organism>
<evidence type="ECO:0000313" key="2">
    <source>
        <dbReference type="EMBL" id="KAE9311389.1"/>
    </source>
</evidence>
<evidence type="ECO:0000313" key="3">
    <source>
        <dbReference type="Proteomes" id="UP000486351"/>
    </source>
</evidence>
<dbReference type="AlphaFoldDB" id="A0A6G0R0E3"/>
<dbReference type="Proteomes" id="UP000486351">
    <property type="component" value="Unassembled WGS sequence"/>
</dbReference>
<comment type="caution">
    <text evidence="2">The sequence shown here is derived from an EMBL/GenBank/DDBJ whole genome shotgun (WGS) entry which is preliminary data.</text>
</comment>
<protein>
    <submittedName>
        <fullName evidence="2">Uncharacterized protein</fullName>
    </submittedName>
</protein>
<name>A0A6G0R0E3_9STRA</name>
<sequence length="59" mass="6406">MFPSLALYSLLITFDSLMQNPSRCSSVSAIGCRAVCAPRRFCSPILSVIMCGTVALLHR</sequence>
<gene>
    <name evidence="2" type="ORF">PF008_g20226</name>
</gene>
<keyword evidence="1" id="KW-0732">Signal</keyword>
<proteinExistence type="predicted"/>